<organism evidence="1">
    <name type="scientific">Salix viminalis</name>
    <name type="common">Common osier</name>
    <name type="synonym">Basket willow</name>
    <dbReference type="NCBI Taxonomy" id="40686"/>
    <lineage>
        <taxon>Eukaryota</taxon>
        <taxon>Viridiplantae</taxon>
        <taxon>Streptophyta</taxon>
        <taxon>Embryophyta</taxon>
        <taxon>Tracheophyta</taxon>
        <taxon>Spermatophyta</taxon>
        <taxon>Magnoliopsida</taxon>
        <taxon>eudicotyledons</taxon>
        <taxon>Gunneridae</taxon>
        <taxon>Pentapetalae</taxon>
        <taxon>rosids</taxon>
        <taxon>fabids</taxon>
        <taxon>Malpighiales</taxon>
        <taxon>Salicaceae</taxon>
        <taxon>Saliceae</taxon>
        <taxon>Salix</taxon>
    </lineage>
</organism>
<reference evidence="1" key="1">
    <citation type="submission" date="2019-03" db="EMBL/GenBank/DDBJ databases">
        <authorList>
            <person name="Mank J."/>
            <person name="Almeida P."/>
        </authorList>
    </citation>
    <scope>NUCLEOTIDE SEQUENCE</scope>
    <source>
        <strain evidence="1">78183</strain>
    </source>
</reference>
<accession>A0A6N2N011</accession>
<evidence type="ECO:0000313" key="1">
    <source>
        <dbReference type="EMBL" id="VFU53995.1"/>
    </source>
</evidence>
<dbReference type="AlphaFoldDB" id="A0A6N2N011"/>
<gene>
    <name evidence="1" type="ORF">SVIM_LOCUS375561</name>
</gene>
<protein>
    <submittedName>
        <fullName evidence="1">Uncharacterized protein</fullName>
    </submittedName>
</protein>
<proteinExistence type="predicted"/>
<dbReference type="EMBL" id="CAADRP010001820">
    <property type="protein sequence ID" value="VFU53995.1"/>
    <property type="molecule type" value="Genomic_DNA"/>
</dbReference>
<sequence length="73" mass="8700">MVCRTGRLRILTTSKAATKEMMNFKRKTMNSSKLRFESDMDRAGNDDIDLDELSYEELIHWRVHRHEKRTGNK</sequence>
<name>A0A6N2N011_SALVM</name>